<organism evidence="2 3">
    <name type="scientific">Trichodelitschia bisporula</name>
    <dbReference type="NCBI Taxonomy" id="703511"/>
    <lineage>
        <taxon>Eukaryota</taxon>
        <taxon>Fungi</taxon>
        <taxon>Dikarya</taxon>
        <taxon>Ascomycota</taxon>
        <taxon>Pezizomycotina</taxon>
        <taxon>Dothideomycetes</taxon>
        <taxon>Dothideomycetes incertae sedis</taxon>
        <taxon>Phaeotrichales</taxon>
        <taxon>Phaeotrichaceae</taxon>
        <taxon>Trichodelitschia</taxon>
    </lineage>
</organism>
<proteinExistence type="predicted"/>
<accession>A0A6G1HHI4</accession>
<evidence type="ECO:0000256" key="1">
    <source>
        <dbReference type="SAM" id="MobiDB-lite"/>
    </source>
</evidence>
<feature type="region of interest" description="Disordered" evidence="1">
    <location>
        <begin position="64"/>
        <end position="97"/>
    </location>
</feature>
<keyword evidence="3" id="KW-1185">Reference proteome</keyword>
<dbReference type="Proteomes" id="UP000799640">
    <property type="component" value="Unassembled WGS sequence"/>
</dbReference>
<name>A0A6G1HHI4_9PEZI</name>
<evidence type="ECO:0000313" key="3">
    <source>
        <dbReference type="Proteomes" id="UP000799640"/>
    </source>
</evidence>
<dbReference type="AlphaFoldDB" id="A0A6G1HHI4"/>
<sequence>MRMNNCLLSALPPGNHLSVPHRGRSFEGGLARPGCSPPPLHTPRHTSAPAHRHFLILFPPSATESQGYHRVTPSSRALPHASSRSAPMAPTPPPAITSTLQAASDPHRLRPITIYEAETLAPAQWREPT</sequence>
<evidence type="ECO:0000313" key="2">
    <source>
        <dbReference type="EMBL" id="KAF2395523.1"/>
    </source>
</evidence>
<gene>
    <name evidence="2" type="ORF">EJ06DRAFT_271184</name>
</gene>
<protein>
    <submittedName>
        <fullName evidence="2">Uncharacterized protein</fullName>
    </submittedName>
</protein>
<reference evidence="2" key="1">
    <citation type="journal article" date="2020" name="Stud. Mycol.">
        <title>101 Dothideomycetes genomes: a test case for predicting lifestyles and emergence of pathogens.</title>
        <authorList>
            <person name="Haridas S."/>
            <person name="Albert R."/>
            <person name="Binder M."/>
            <person name="Bloem J."/>
            <person name="Labutti K."/>
            <person name="Salamov A."/>
            <person name="Andreopoulos B."/>
            <person name="Baker S."/>
            <person name="Barry K."/>
            <person name="Bills G."/>
            <person name="Bluhm B."/>
            <person name="Cannon C."/>
            <person name="Castanera R."/>
            <person name="Culley D."/>
            <person name="Daum C."/>
            <person name="Ezra D."/>
            <person name="Gonzalez J."/>
            <person name="Henrissat B."/>
            <person name="Kuo A."/>
            <person name="Liang C."/>
            <person name="Lipzen A."/>
            <person name="Lutzoni F."/>
            <person name="Magnuson J."/>
            <person name="Mondo S."/>
            <person name="Nolan M."/>
            <person name="Ohm R."/>
            <person name="Pangilinan J."/>
            <person name="Park H.-J."/>
            <person name="Ramirez L."/>
            <person name="Alfaro M."/>
            <person name="Sun H."/>
            <person name="Tritt A."/>
            <person name="Yoshinaga Y."/>
            <person name="Zwiers L.-H."/>
            <person name="Turgeon B."/>
            <person name="Goodwin S."/>
            <person name="Spatafora J."/>
            <person name="Crous P."/>
            <person name="Grigoriev I."/>
        </authorList>
    </citation>
    <scope>NUCLEOTIDE SEQUENCE</scope>
    <source>
        <strain evidence="2">CBS 262.69</strain>
    </source>
</reference>
<dbReference type="EMBL" id="ML996715">
    <property type="protein sequence ID" value="KAF2395523.1"/>
    <property type="molecule type" value="Genomic_DNA"/>
</dbReference>